<comment type="subcellular location">
    <subcellularLocation>
        <location evidence="1 9">Cell membrane</location>
        <topology evidence="1 9">Multi-pass membrane protein</topology>
    </subcellularLocation>
</comment>
<proteinExistence type="inferred from homology"/>
<keyword evidence="12" id="KW-1185">Reference proteome</keyword>
<evidence type="ECO:0000313" key="12">
    <source>
        <dbReference type="Proteomes" id="UP000318538"/>
    </source>
</evidence>
<dbReference type="InterPro" id="IPR037185">
    <property type="entry name" value="EmrE-like"/>
</dbReference>
<gene>
    <name evidence="11" type="primary">sugE</name>
    <name evidence="11" type="ORF">K227x_38810</name>
</gene>
<evidence type="ECO:0000256" key="3">
    <source>
        <dbReference type="ARBA" id="ARBA00022475"/>
    </source>
</evidence>
<name>A0A517NED1_9BACT</name>
<dbReference type="InterPro" id="IPR000390">
    <property type="entry name" value="Small_drug/metabolite_transptr"/>
</dbReference>
<evidence type="ECO:0000256" key="10">
    <source>
        <dbReference type="SAM" id="Phobius"/>
    </source>
</evidence>
<evidence type="ECO:0000256" key="7">
    <source>
        <dbReference type="ARBA" id="ARBA00038151"/>
    </source>
</evidence>
<keyword evidence="5 10" id="KW-1133">Transmembrane helix</keyword>
<dbReference type="GO" id="GO:0005886">
    <property type="term" value="C:plasma membrane"/>
    <property type="evidence" value="ECO:0007669"/>
    <property type="project" value="UniProtKB-SubCell"/>
</dbReference>
<keyword evidence="6 10" id="KW-0472">Membrane</keyword>
<dbReference type="AlphaFoldDB" id="A0A517NED1"/>
<dbReference type="GO" id="GO:0022857">
    <property type="term" value="F:transmembrane transporter activity"/>
    <property type="evidence" value="ECO:0007669"/>
    <property type="project" value="InterPro"/>
</dbReference>
<keyword evidence="2" id="KW-0813">Transport</keyword>
<keyword evidence="3" id="KW-1003">Cell membrane</keyword>
<evidence type="ECO:0000256" key="8">
    <source>
        <dbReference type="ARBA" id="ARBA00039168"/>
    </source>
</evidence>
<evidence type="ECO:0000256" key="2">
    <source>
        <dbReference type="ARBA" id="ARBA00022448"/>
    </source>
</evidence>
<dbReference type="PANTHER" id="PTHR30561:SF0">
    <property type="entry name" value="GUANIDINIUM EXPORTER"/>
    <property type="match status" value="1"/>
</dbReference>
<dbReference type="GO" id="GO:1990961">
    <property type="term" value="P:xenobiotic detoxification by transmembrane export across the plasma membrane"/>
    <property type="evidence" value="ECO:0007669"/>
    <property type="project" value="UniProtKB-ARBA"/>
</dbReference>
<evidence type="ECO:0000256" key="1">
    <source>
        <dbReference type="ARBA" id="ARBA00004651"/>
    </source>
</evidence>
<feature type="transmembrane region" description="Helical" evidence="10">
    <location>
        <begin position="84"/>
        <end position="104"/>
    </location>
</feature>
<dbReference type="FunFam" id="1.10.3730.20:FF:000001">
    <property type="entry name" value="Quaternary ammonium compound resistance transporter SugE"/>
    <property type="match status" value="1"/>
</dbReference>
<evidence type="ECO:0000256" key="6">
    <source>
        <dbReference type="ARBA" id="ARBA00023136"/>
    </source>
</evidence>
<sequence length="106" mass="11280">MAWFVLFIAGLFEVGWAIGLKYSDGFSKLWPTVWTITAMIASFGLLGVSLRSLPVGTAYGVWVGIGIVGTVLFGVLMLDEPASPSRVFFVLLIIVGVIGLKLTATA</sequence>
<accession>A0A517NED1</accession>
<dbReference type="RefSeq" id="WP_145171622.1">
    <property type="nucleotide sequence ID" value="NZ_CP036525.1"/>
</dbReference>
<evidence type="ECO:0000256" key="9">
    <source>
        <dbReference type="RuleBase" id="RU003942"/>
    </source>
</evidence>
<keyword evidence="4 9" id="KW-0812">Transmembrane</keyword>
<dbReference type="KEGG" id="rlc:K227x_38810"/>
<comment type="similarity">
    <text evidence="7">Belongs to the drug/metabolite transporter (DMT) superfamily. Small multidrug resistance (SMR) (TC 2.A.7.1) family. Gdx/SugE subfamily.</text>
</comment>
<dbReference type="SUPFAM" id="SSF103481">
    <property type="entry name" value="Multidrug resistance efflux transporter EmrE"/>
    <property type="match status" value="1"/>
</dbReference>
<dbReference type="Proteomes" id="UP000318538">
    <property type="component" value="Chromosome"/>
</dbReference>
<dbReference type="NCBIfam" id="NF008512">
    <property type="entry name" value="PRK11431.1"/>
    <property type="match status" value="1"/>
</dbReference>
<feature type="transmembrane region" description="Helical" evidence="10">
    <location>
        <begin position="57"/>
        <end position="78"/>
    </location>
</feature>
<dbReference type="Gene3D" id="1.10.3730.20">
    <property type="match status" value="1"/>
</dbReference>
<evidence type="ECO:0000256" key="5">
    <source>
        <dbReference type="ARBA" id="ARBA00022989"/>
    </source>
</evidence>
<dbReference type="Pfam" id="PF00893">
    <property type="entry name" value="Multi_Drug_Res"/>
    <property type="match status" value="1"/>
</dbReference>
<dbReference type="OrthoDB" id="21828at2"/>
<evidence type="ECO:0000256" key="4">
    <source>
        <dbReference type="ARBA" id="ARBA00022692"/>
    </source>
</evidence>
<organism evidence="11 12">
    <name type="scientific">Rubripirellula lacrimiformis</name>
    <dbReference type="NCBI Taxonomy" id="1930273"/>
    <lineage>
        <taxon>Bacteria</taxon>
        <taxon>Pseudomonadati</taxon>
        <taxon>Planctomycetota</taxon>
        <taxon>Planctomycetia</taxon>
        <taxon>Pirellulales</taxon>
        <taxon>Pirellulaceae</taxon>
        <taxon>Rubripirellula</taxon>
    </lineage>
</organism>
<reference evidence="11 12" key="1">
    <citation type="submission" date="2019-02" db="EMBL/GenBank/DDBJ databases">
        <title>Deep-cultivation of Planctomycetes and their phenomic and genomic characterization uncovers novel biology.</title>
        <authorList>
            <person name="Wiegand S."/>
            <person name="Jogler M."/>
            <person name="Boedeker C."/>
            <person name="Pinto D."/>
            <person name="Vollmers J."/>
            <person name="Rivas-Marin E."/>
            <person name="Kohn T."/>
            <person name="Peeters S.H."/>
            <person name="Heuer A."/>
            <person name="Rast P."/>
            <person name="Oberbeckmann S."/>
            <person name="Bunk B."/>
            <person name="Jeske O."/>
            <person name="Meyerdierks A."/>
            <person name="Storesund J.E."/>
            <person name="Kallscheuer N."/>
            <person name="Luecker S."/>
            <person name="Lage O.M."/>
            <person name="Pohl T."/>
            <person name="Merkel B.J."/>
            <person name="Hornburger P."/>
            <person name="Mueller R.-W."/>
            <person name="Bruemmer F."/>
            <person name="Labrenz M."/>
            <person name="Spormann A.M."/>
            <person name="Op den Camp H."/>
            <person name="Overmann J."/>
            <person name="Amann R."/>
            <person name="Jetten M.S.M."/>
            <person name="Mascher T."/>
            <person name="Medema M.H."/>
            <person name="Devos D.P."/>
            <person name="Kaster A.-K."/>
            <person name="Ovreas L."/>
            <person name="Rohde M."/>
            <person name="Galperin M.Y."/>
            <person name="Jogler C."/>
        </authorList>
    </citation>
    <scope>NUCLEOTIDE SEQUENCE [LARGE SCALE GENOMIC DNA]</scope>
    <source>
        <strain evidence="11 12">K22_7</strain>
    </source>
</reference>
<protein>
    <recommendedName>
        <fullName evidence="8">Guanidinium exporter</fullName>
    </recommendedName>
</protein>
<dbReference type="InterPro" id="IPR045324">
    <property type="entry name" value="Small_multidrug_res"/>
</dbReference>
<dbReference type="PANTHER" id="PTHR30561">
    <property type="entry name" value="SMR FAMILY PROTON-DEPENDENT DRUG EFFLUX TRANSPORTER SUGE"/>
    <property type="match status" value="1"/>
</dbReference>
<evidence type="ECO:0000313" key="11">
    <source>
        <dbReference type="EMBL" id="QDT05481.1"/>
    </source>
</evidence>
<feature type="transmembrane region" description="Helical" evidence="10">
    <location>
        <begin position="33"/>
        <end position="50"/>
    </location>
</feature>
<dbReference type="EMBL" id="CP036525">
    <property type="protein sequence ID" value="QDT05481.1"/>
    <property type="molecule type" value="Genomic_DNA"/>
</dbReference>